<evidence type="ECO:0000313" key="14">
    <source>
        <dbReference type="Ensembl" id="ENSELUP00000010004.1"/>
    </source>
</evidence>
<organism evidence="14 15">
    <name type="scientific">Esox lucius</name>
    <name type="common">Northern pike</name>
    <dbReference type="NCBI Taxonomy" id="8010"/>
    <lineage>
        <taxon>Eukaryota</taxon>
        <taxon>Metazoa</taxon>
        <taxon>Chordata</taxon>
        <taxon>Craniata</taxon>
        <taxon>Vertebrata</taxon>
        <taxon>Euteleostomi</taxon>
        <taxon>Actinopterygii</taxon>
        <taxon>Neopterygii</taxon>
        <taxon>Teleostei</taxon>
        <taxon>Protacanthopterygii</taxon>
        <taxon>Esociformes</taxon>
        <taxon>Esocidae</taxon>
        <taxon>Esox</taxon>
    </lineage>
</organism>
<feature type="compositionally biased region" description="Pro residues" evidence="11">
    <location>
        <begin position="108"/>
        <end position="121"/>
    </location>
</feature>
<dbReference type="PROSITE" id="PS50172">
    <property type="entry name" value="BRCT"/>
    <property type="match status" value="1"/>
</dbReference>
<dbReference type="OrthoDB" id="21380at2759"/>
<name>A0A3P8Y2X0_ESOLU</name>
<dbReference type="GO" id="GO:0003676">
    <property type="term" value="F:nucleic acid binding"/>
    <property type="evidence" value="ECO:0007669"/>
    <property type="project" value="InterPro"/>
</dbReference>
<keyword evidence="5 10" id="KW-0863">Zinc-finger</keyword>
<evidence type="ECO:0000256" key="1">
    <source>
        <dbReference type="ARBA" id="ARBA00004123"/>
    </source>
</evidence>
<dbReference type="FunFam" id="6.10.250.3410:FF:000001">
    <property type="entry name" value="Protein DBF4 homolog A"/>
    <property type="match status" value="1"/>
</dbReference>
<keyword evidence="3" id="KW-0479">Metal-binding</keyword>
<accession>A0A3P8Y2X0</accession>
<dbReference type="Gene3D" id="6.10.250.3410">
    <property type="entry name" value="DBF zinc finger"/>
    <property type="match status" value="1"/>
</dbReference>
<dbReference type="SMART" id="SM00292">
    <property type="entry name" value="BRCT"/>
    <property type="match status" value="1"/>
</dbReference>
<reference evidence="14" key="3">
    <citation type="submission" date="2025-08" db="UniProtKB">
        <authorList>
            <consortium name="Ensembl"/>
        </authorList>
    </citation>
    <scope>IDENTIFICATION</scope>
</reference>
<protein>
    <recommendedName>
        <fullName evidence="9">Protein DBF4 homolog A</fullName>
    </recommendedName>
</protein>
<dbReference type="Proteomes" id="UP000265140">
    <property type="component" value="Chromosome 20"/>
</dbReference>
<dbReference type="InterPro" id="IPR036420">
    <property type="entry name" value="BRCT_dom_sf"/>
</dbReference>
<evidence type="ECO:0000256" key="11">
    <source>
        <dbReference type="SAM" id="MobiDB-lite"/>
    </source>
</evidence>
<dbReference type="InParanoid" id="A0A3P8Y2X0"/>
<dbReference type="SUPFAM" id="SSF52113">
    <property type="entry name" value="BRCT domain"/>
    <property type="match status" value="1"/>
</dbReference>
<keyword evidence="2" id="KW-0597">Phosphoprotein</keyword>
<dbReference type="GO" id="GO:0008270">
    <property type="term" value="F:zinc ion binding"/>
    <property type="evidence" value="ECO:0007669"/>
    <property type="project" value="UniProtKB-KW"/>
</dbReference>
<dbReference type="PANTHER" id="PTHR15375">
    <property type="entry name" value="ACTIVATOR OF S-PHASE KINASE-RELATED"/>
    <property type="match status" value="1"/>
</dbReference>
<dbReference type="Gene3D" id="2.10.50.40">
    <property type="match status" value="1"/>
</dbReference>
<dbReference type="GO" id="GO:0031431">
    <property type="term" value="C:Dbf4-dependent protein kinase complex"/>
    <property type="evidence" value="ECO:0007669"/>
    <property type="project" value="TreeGrafter"/>
</dbReference>
<dbReference type="Ensembl" id="ENSELUT00000002850.3">
    <property type="protein sequence ID" value="ENSELUP00000010004.1"/>
    <property type="gene ID" value="ENSELUG00000010526.3"/>
</dbReference>
<dbReference type="KEGG" id="els:105029244"/>
<feature type="domain" description="DBF4-type" evidence="13">
    <location>
        <begin position="303"/>
        <end position="351"/>
    </location>
</feature>
<dbReference type="FunCoup" id="A0A3P8Y2X0">
    <property type="interactions" value="578"/>
</dbReference>
<feature type="region of interest" description="Disordered" evidence="11">
    <location>
        <begin position="107"/>
        <end position="141"/>
    </location>
</feature>
<evidence type="ECO:0000256" key="3">
    <source>
        <dbReference type="ARBA" id="ARBA00022723"/>
    </source>
</evidence>
<evidence type="ECO:0000256" key="4">
    <source>
        <dbReference type="ARBA" id="ARBA00022737"/>
    </source>
</evidence>
<keyword evidence="15" id="KW-1185">Reference proteome</keyword>
<evidence type="ECO:0000256" key="7">
    <source>
        <dbReference type="ARBA" id="ARBA00023242"/>
    </source>
</evidence>
<proteinExistence type="predicted"/>
<reference evidence="14" key="2">
    <citation type="submission" date="2020-02" db="EMBL/GenBank/DDBJ databases">
        <title>Esox lucius (northern pike) genome, fEsoLuc1, primary haplotype.</title>
        <authorList>
            <person name="Myers G."/>
            <person name="Karagic N."/>
            <person name="Meyer A."/>
            <person name="Pippel M."/>
            <person name="Reichard M."/>
            <person name="Winkler S."/>
            <person name="Tracey A."/>
            <person name="Sims Y."/>
            <person name="Howe K."/>
            <person name="Rhie A."/>
            <person name="Formenti G."/>
            <person name="Durbin R."/>
            <person name="Fedrigo O."/>
            <person name="Jarvis E.D."/>
        </authorList>
    </citation>
    <scope>NUCLEOTIDE SEQUENCE [LARGE SCALE GENOMIC DNA]</scope>
</reference>
<dbReference type="Pfam" id="PF07535">
    <property type="entry name" value="zf-DBF"/>
    <property type="match status" value="1"/>
</dbReference>
<dbReference type="Pfam" id="PF00533">
    <property type="entry name" value="BRCT"/>
    <property type="match status" value="1"/>
</dbReference>
<dbReference type="RefSeq" id="XP_010900801.1">
    <property type="nucleotide sequence ID" value="XM_010902499.4"/>
</dbReference>
<evidence type="ECO:0000256" key="8">
    <source>
        <dbReference type="ARBA" id="ARBA00023306"/>
    </source>
</evidence>
<evidence type="ECO:0000256" key="6">
    <source>
        <dbReference type="ARBA" id="ARBA00022833"/>
    </source>
</evidence>
<feature type="region of interest" description="Disordered" evidence="11">
    <location>
        <begin position="266"/>
        <end position="302"/>
    </location>
</feature>
<keyword evidence="8" id="KW-0131">Cell cycle</keyword>
<dbReference type="Bgee" id="ENSELUG00000010526">
    <property type="expression patterns" value="Expressed in ovary and 15 other cell types or tissues"/>
</dbReference>
<dbReference type="InterPro" id="IPR038545">
    <property type="entry name" value="Znf_DBF_sf"/>
</dbReference>
<feature type="compositionally biased region" description="Basic residues" evidence="11">
    <location>
        <begin position="1"/>
        <end position="15"/>
    </location>
</feature>
<dbReference type="GO" id="GO:0010571">
    <property type="term" value="P:positive regulation of nuclear cell cycle DNA replication"/>
    <property type="evidence" value="ECO:0007669"/>
    <property type="project" value="TreeGrafter"/>
</dbReference>
<keyword evidence="7" id="KW-0539">Nucleus</keyword>
<dbReference type="OMA" id="CCPFESE"/>
<comment type="subcellular location">
    <subcellularLocation>
        <location evidence="1">Nucleus</location>
    </subcellularLocation>
</comment>
<dbReference type="InterPro" id="IPR001357">
    <property type="entry name" value="BRCT_dom"/>
</dbReference>
<dbReference type="STRING" id="8010.ENSELUP00000010004"/>
<evidence type="ECO:0000256" key="2">
    <source>
        <dbReference type="ARBA" id="ARBA00022553"/>
    </source>
</evidence>
<dbReference type="PROSITE" id="PS51265">
    <property type="entry name" value="ZF_DBF4"/>
    <property type="match status" value="1"/>
</dbReference>
<feature type="region of interest" description="Disordered" evidence="11">
    <location>
        <begin position="588"/>
        <end position="617"/>
    </location>
</feature>
<dbReference type="SMART" id="SM00586">
    <property type="entry name" value="ZnF_DBF"/>
    <property type="match status" value="1"/>
</dbReference>
<dbReference type="InterPro" id="IPR051590">
    <property type="entry name" value="Replication_Regulatory_Kinase"/>
</dbReference>
<keyword evidence="6" id="KW-0862">Zinc</keyword>
<evidence type="ECO:0000256" key="5">
    <source>
        <dbReference type="ARBA" id="ARBA00022771"/>
    </source>
</evidence>
<evidence type="ECO:0000259" key="13">
    <source>
        <dbReference type="PROSITE" id="PS51265"/>
    </source>
</evidence>
<gene>
    <name evidence="14" type="primary">DBF4</name>
</gene>
<dbReference type="GeneID" id="105029244"/>
<feature type="compositionally biased region" description="Polar residues" evidence="11">
    <location>
        <begin position="603"/>
        <end position="617"/>
    </location>
</feature>
<dbReference type="GeneTree" id="ENSGT00530000063909"/>
<reference evidence="14" key="4">
    <citation type="submission" date="2025-09" db="UniProtKB">
        <authorList>
            <consortium name="Ensembl"/>
        </authorList>
    </citation>
    <scope>IDENTIFICATION</scope>
</reference>
<keyword evidence="4" id="KW-0677">Repeat</keyword>
<feature type="compositionally biased region" description="Basic residues" evidence="11">
    <location>
        <begin position="589"/>
        <end position="598"/>
    </location>
</feature>
<evidence type="ECO:0000256" key="9">
    <source>
        <dbReference type="ARBA" id="ARBA00040397"/>
    </source>
</evidence>
<dbReference type="GO" id="GO:1901987">
    <property type="term" value="P:regulation of cell cycle phase transition"/>
    <property type="evidence" value="ECO:0007669"/>
    <property type="project" value="TreeGrafter"/>
</dbReference>
<feature type="compositionally biased region" description="Basic and acidic residues" evidence="11">
    <location>
        <begin position="267"/>
        <end position="276"/>
    </location>
</feature>
<reference evidence="15" key="1">
    <citation type="journal article" date="2014" name="PLoS ONE">
        <title>The genome and linkage map of the northern pike (Esox lucius): conserved synteny revealed between the salmonid sister group and the Neoteleostei.</title>
        <authorList>
            <person name="Rondeau E.B."/>
            <person name="Minkley D.R."/>
            <person name="Leong J.S."/>
            <person name="Messmer A.M."/>
            <person name="Jantzen J.R."/>
            <person name="von Schalburg K.R."/>
            <person name="Lemon C."/>
            <person name="Bird N.H."/>
            <person name="Koop B.F."/>
        </authorList>
    </citation>
    <scope>NUCLEOTIDE SEQUENCE</scope>
</reference>
<feature type="compositionally biased region" description="Polar residues" evidence="11">
    <location>
        <begin position="131"/>
        <end position="141"/>
    </location>
</feature>
<dbReference type="PANTHER" id="PTHR15375:SF22">
    <property type="entry name" value="PROTEIN DBF4 HOMOLOG A"/>
    <property type="match status" value="1"/>
</dbReference>
<dbReference type="AlphaFoldDB" id="A0A3P8Y2X0"/>
<dbReference type="InterPro" id="IPR006572">
    <property type="entry name" value="Znf_DBF"/>
</dbReference>
<feature type="domain" description="BRCT" evidence="12">
    <location>
        <begin position="44"/>
        <end position="97"/>
    </location>
</feature>
<dbReference type="CTD" id="10926"/>
<evidence type="ECO:0000259" key="12">
    <source>
        <dbReference type="PROSITE" id="PS50172"/>
    </source>
</evidence>
<evidence type="ECO:0000256" key="10">
    <source>
        <dbReference type="PROSITE-ProRule" id="PRU00600"/>
    </source>
</evidence>
<sequence length="641" mass="71480">MLLTMKPRRIQRSAKPHLQDPKVVGKVHKSASKNQAKPCESYPAQTKPFNGKIFYLDLPSNRRAEALENDIKRLGGTVEKFFSKEIKYLVSNKREARYVQCLGCESPVPSPDSGPSSPHPRPGSYRDCHKGSSQGQADTVVTSRGKSLLERVVKEQERIQVNKILSNALEWGVKILYIDDVLAYIEKKKKAPYAAENSTTTTAAVQKSAKAQLTRKPAFQMGKGGRIGKPFVKVEDSSRHYRPIYLAMSCMPEFNLTSAPPCSPFLVEDKDHPGKRPKEHRNRGGRVSASEERGQARNRRNREKKRGGYCECCSLKYDNIKSHLQSEQHKAFSRSEEYLVVDRLVSTLPFNFRPIKTPSTRRPKCSVSSMLCAAGSSIQMEEVQEKKGVEETKEMELGPVSWSTAVEPPLSQNVGAPVGNPSEQHWRPNSVAPLCNSSQGTLGGSMVPYKPQPLSFKTPCQLESRTHQDPPPYKHLQRAVSTQSDTKPRLCHPGQRTLLDRLGSSSLHHRHESDRCFTLPPGEDLECVRPIKVSLGHSRAAVSSENPKPGALEGCELGCDVSAGDAFPEHGAGDPHTPAPERTLQRRVRDYRRKRRKVDRPQAATTEPGQQSNIPSSGLLSLWQLFHSSEDTDWEFKGFPS</sequence>
<dbReference type="GO" id="GO:0043539">
    <property type="term" value="F:protein serine/threonine kinase activator activity"/>
    <property type="evidence" value="ECO:0007669"/>
    <property type="project" value="TreeGrafter"/>
</dbReference>
<feature type="region of interest" description="Disordered" evidence="11">
    <location>
        <begin position="1"/>
        <end position="24"/>
    </location>
</feature>
<evidence type="ECO:0000313" key="15">
    <source>
        <dbReference type="Proteomes" id="UP000265140"/>
    </source>
</evidence>